<dbReference type="Gene3D" id="2.30.38.10">
    <property type="entry name" value="Luciferase, Domain 3"/>
    <property type="match status" value="1"/>
</dbReference>
<keyword evidence="2" id="KW-0436">Ligase</keyword>
<dbReference type="PANTHER" id="PTHR43605:SF10">
    <property type="entry name" value="ACYL-COA SYNTHETASE MEDIUM CHAIN FAMILY MEMBER 3"/>
    <property type="match status" value="1"/>
</dbReference>
<protein>
    <recommendedName>
        <fullName evidence="5">AMP-binding enzyme C-terminal domain-containing protein</fullName>
    </recommendedName>
</protein>
<evidence type="ECO:0000256" key="2">
    <source>
        <dbReference type="ARBA" id="ARBA00022598"/>
    </source>
</evidence>
<dbReference type="InterPro" id="IPR045851">
    <property type="entry name" value="AMP-bd_C_sf"/>
</dbReference>
<evidence type="ECO:0000256" key="4">
    <source>
        <dbReference type="ARBA" id="ARBA00022840"/>
    </source>
</evidence>
<keyword evidence="4" id="KW-0067">ATP-binding</keyword>
<dbReference type="Pfam" id="PF13193">
    <property type="entry name" value="AMP-binding_C"/>
    <property type="match status" value="1"/>
</dbReference>
<dbReference type="PANTHER" id="PTHR43605">
    <property type="entry name" value="ACYL-COENZYME A SYNTHETASE"/>
    <property type="match status" value="1"/>
</dbReference>
<gene>
    <name evidence="6" type="ORF">LCGC14_2772010</name>
</gene>
<evidence type="ECO:0000256" key="3">
    <source>
        <dbReference type="ARBA" id="ARBA00022741"/>
    </source>
</evidence>
<evidence type="ECO:0000256" key="1">
    <source>
        <dbReference type="ARBA" id="ARBA00006432"/>
    </source>
</evidence>
<keyword evidence="3" id="KW-0547">Nucleotide-binding</keyword>
<accession>A0A0F8YVU7</accession>
<dbReference type="InterPro" id="IPR025110">
    <property type="entry name" value="AMP-bd_C"/>
</dbReference>
<dbReference type="GO" id="GO:0016405">
    <property type="term" value="F:CoA-ligase activity"/>
    <property type="evidence" value="ECO:0007669"/>
    <property type="project" value="UniProtKB-ARBA"/>
</dbReference>
<feature type="non-terminal residue" evidence="6">
    <location>
        <position position="1"/>
    </location>
</feature>
<dbReference type="FunFam" id="3.30.300.30:FF:000005">
    <property type="entry name" value="Acyl-coenzyme A synthetase ACSM5, mitochondrial"/>
    <property type="match status" value="1"/>
</dbReference>
<dbReference type="Gene3D" id="3.30.300.30">
    <property type="match status" value="1"/>
</dbReference>
<comment type="similarity">
    <text evidence="1">Belongs to the ATP-dependent AMP-binding enzyme family.</text>
</comment>
<dbReference type="AlphaFoldDB" id="A0A0F8YVU7"/>
<dbReference type="SUPFAM" id="SSF56801">
    <property type="entry name" value="Acetyl-CoA synthetase-like"/>
    <property type="match status" value="1"/>
</dbReference>
<dbReference type="EMBL" id="LAZR01051249">
    <property type="protein sequence ID" value="KKK85567.1"/>
    <property type="molecule type" value="Genomic_DNA"/>
</dbReference>
<reference evidence="6" key="1">
    <citation type="journal article" date="2015" name="Nature">
        <title>Complex archaea that bridge the gap between prokaryotes and eukaryotes.</title>
        <authorList>
            <person name="Spang A."/>
            <person name="Saw J.H."/>
            <person name="Jorgensen S.L."/>
            <person name="Zaremba-Niedzwiedzka K."/>
            <person name="Martijn J."/>
            <person name="Lind A.E."/>
            <person name="van Eijk R."/>
            <person name="Schleper C."/>
            <person name="Guy L."/>
            <person name="Ettema T.J."/>
        </authorList>
    </citation>
    <scope>NUCLEOTIDE SEQUENCE</scope>
</reference>
<dbReference type="GO" id="GO:0006633">
    <property type="term" value="P:fatty acid biosynthetic process"/>
    <property type="evidence" value="ECO:0007669"/>
    <property type="project" value="TreeGrafter"/>
</dbReference>
<proteinExistence type="inferred from homology"/>
<dbReference type="GO" id="GO:0006637">
    <property type="term" value="P:acyl-CoA metabolic process"/>
    <property type="evidence" value="ECO:0007669"/>
    <property type="project" value="TreeGrafter"/>
</dbReference>
<feature type="domain" description="AMP-binding enzyme C-terminal" evidence="5">
    <location>
        <begin position="41"/>
        <end position="119"/>
    </location>
</feature>
<dbReference type="GO" id="GO:0004321">
    <property type="term" value="F:fatty-acyl-CoA synthase activity"/>
    <property type="evidence" value="ECO:0007669"/>
    <property type="project" value="TreeGrafter"/>
</dbReference>
<dbReference type="InterPro" id="IPR051087">
    <property type="entry name" value="Mitochondrial_ACSM"/>
</dbReference>
<evidence type="ECO:0000259" key="5">
    <source>
        <dbReference type="Pfam" id="PF13193"/>
    </source>
</evidence>
<comment type="caution">
    <text evidence="6">The sequence shown here is derived from an EMBL/GenBank/DDBJ whole genome shotgun (WGS) entry which is preliminary data.</text>
</comment>
<evidence type="ECO:0000313" key="6">
    <source>
        <dbReference type="EMBL" id="KKK85567.1"/>
    </source>
</evidence>
<organism evidence="6">
    <name type="scientific">marine sediment metagenome</name>
    <dbReference type="NCBI Taxonomy" id="412755"/>
    <lineage>
        <taxon>unclassified sequences</taxon>
        <taxon>metagenomes</taxon>
        <taxon>ecological metagenomes</taxon>
    </lineage>
</organism>
<name>A0A0F8YVU7_9ZZZZ</name>
<dbReference type="GO" id="GO:0005524">
    <property type="term" value="F:ATP binding"/>
    <property type="evidence" value="ECO:0007669"/>
    <property type="project" value="UniProtKB-KW"/>
</dbReference>
<dbReference type="GO" id="GO:0015645">
    <property type="term" value="F:fatty acid ligase activity"/>
    <property type="evidence" value="ECO:0007669"/>
    <property type="project" value="TreeGrafter"/>
</dbReference>
<sequence>YKGQWACSGDLGVKDADGYFWFRGRKDDVIISAGYRIGPTEVEESLLGHPAVASAAAVASPDELRGSIVKAFIKLAPGHSPSDELVSELQNFVKKRLAAHEYPREIEFIDELPTTTTGKIKRRDLRLLEEKRKRS</sequence>